<keyword evidence="1" id="KW-0812">Transmembrane</keyword>
<evidence type="ECO:0008006" key="4">
    <source>
        <dbReference type="Google" id="ProtNLM"/>
    </source>
</evidence>
<accession>A0ABU7IZ43</accession>
<proteinExistence type="predicted"/>
<keyword evidence="3" id="KW-1185">Reference proteome</keyword>
<protein>
    <recommendedName>
        <fullName evidence="4">Type II secretion system protein GspC N-terminal domain-containing protein</fullName>
    </recommendedName>
</protein>
<reference evidence="2 3" key="1">
    <citation type="submission" date="2024-01" db="EMBL/GenBank/DDBJ databases">
        <title>Maribacter spp. originated from different algae showed divergent polysaccharides utilization ability.</title>
        <authorList>
            <person name="Wang H."/>
            <person name="Wu Y."/>
        </authorList>
    </citation>
    <scope>NUCLEOTIDE SEQUENCE [LARGE SCALE GENOMIC DNA]</scope>
    <source>
        <strain evidence="2 3">PR1</strain>
    </source>
</reference>
<dbReference type="EMBL" id="JAZDDG010000010">
    <property type="protein sequence ID" value="MEE1978056.1"/>
    <property type="molecule type" value="Genomic_DNA"/>
</dbReference>
<organism evidence="2 3">
    <name type="scientific">Maribacter cobaltidurans</name>
    <dbReference type="NCBI Taxonomy" id="1178778"/>
    <lineage>
        <taxon>Bacteria</taxon>
        <taxon>Pseudomonadati</taxon>
        <taxon>Bacteroidota</taxon>
        <taxon>Flavobacteriia</taxon>
        <taxon>Flavobacteriales</taxon>
        <taxon>Flavobacteriaceae</taxon>
        <taxon>Maribacter</taxon>
    </lineage>
</organism>
<evidence type="ECO:0000313" key="3">
    <source>
        <dbReference type="Proteomes" id="UP001356308"/>
    </source>
</evidence>
<comment type="caution">
    <text evidence="2">The sequence shown here is derived from an EMBL/GenBank/DDBJ whole genome shotgun (WGS) entry which is preliminary data.</text>
</comment>
<gene>
    <name evidence="2" type="ORF">V1I91_18405</name>
</gene>
<name>A0ABU7IZ43_9FLAO</name>
<keyword evidence="1" id="KW-0472">Membrane</keyword>
<keyword evidence="1" id="KW-1133">Transmembrane helix</keyword>
<dbReference type="RefSeq" id="WP_272652735.1">
    <property type="nucleotide sequence ID" value="NZ_JAZDDG010000010.1"/>
</dbReference>
<dbReference type="Proteomes" id="UP001356308">
    <property type="component" value="Unassembled WGS sequence"/>
</dbReference>
<feature type="transmembrane region" description="Helical" evidence="1">
    <location>
        <begin position="7"/>
        <end position="26"/>
    </location>
</feature>
<evidence type="ECO:0000313" key="2">
    <source>
        <dbReference type="EMBL" id="MEE1978056.1"/>
    </source>
</evidence>
<sequence>MKKQHRTYLLLILVIGIWGIIGFRLVKAINPSNDLENTAMDVQKFVPTQIKERKKFDIVANYRDPFLGTFETPKSKPKVKAIKKETPQKPKKNIGYKGFISGADAKNSIFFVIIDGTQHMMEINGTAQEVKLLQGSKDYIRVRYNGITEKVLLSE</sequence>
<evidence type="ECO:0000256" key="1">
    <source>
        <dbReference type="SAM" id="Phobius"/>
    </source>
</evidence>